<evidence type="ECO:0000313" key="1">
    <source>
        <dbReference type="EMBL" id="SAM07667.1"/>
    </source>
</evidence>
<reference evidence="1" key="1">
    <citation type="submission" date="2016-04" db="EMBL/GenBank/DDBJ databases">
        <authorList>
            <person name="Evans L.H."/>
            <person name="Alamgir A."/>
            <person name="Owens N."/>
            <person name="Weber N.D."/>
            <person name="Virtaneva K."/>
            <person name="Barbian K."/>
            <person name="Babar A."/>
            <person name="Rosenke K."/>
        </authorList>
    </citation>
    <scope>NUCLEOTIDE SEQUENCE [LARGE SCALE GENOMIC DNA]</scope>
    <source>
        <strain evidence="1">CBS 101.48</strain>
    </source>
</reference>
<dbReference type="Proteomes" id="UP000078561">
    <property type="component" value="Unassembled WGS sequence"/>
</dbReference>
<proteinExistence type="predicted"/>
<evidence type="ECO:0000313" key="2">
    <source>
        <dbReference type="Proteomes" id="UP000078561"/>
    </source>
</evidence>
<dbReference type="PANTHER" id="PTHR36050:SF1">
    <property type="entry name" value="O-FUCOSYLTRANSFERASE 30"/>
    <property type="match status" value="1"/>
</dbReference>
<evidence type="ECO:0008006" key="3">
    <source>
        <dbReference type="Google" id="ProtNLM"/>
    </source>
</evidence>
<dbReference type="AlphaFoldDB" id="A0A168S183"/>
<dbReference type="InParanoid" id="A0A168S183"/>
<keyword evidence="2" id="KW-1185">Reference proteome</keyword>
<protein>
    <recommendedName>
        <fullName evidence="3">O-fucosyltransferase family protein</fullName>
    </recommendedName>
</protein>
<organism evidence="1">
    <name type="scientific">Absidia glauca</name>
    <name type="common">Pin mould</name>
    <dbReference type="NCBI Taxonomy" id="4829"/>
    <lineage>
        <taxon>Eukaryota</taxon>
        <taxon>Fungi</taxon>
        <taxon>Fungi incertae sedis</taxon>
        <taxon>Mucoromycota</taxon>
        <taxon>Mucoromycotina</taxon>
        <taxon>Mucoromycetes</taxon>
        <taxon>Mucorales</taxon>
        <taxon>Cunninghamellaceae</taxon>
        <taxon>Absidia</taxon>
    </lineage>
</organism>
<name>A0A168S183_ABSGL</name>
<dbReference type="PANTHER" id="PTHR36050">
    <property type="entry name" value="O-FUCOSYLTRANSFERASE 30"/>
    <property type="match status" value="1"/>
</dbReference>
<gene>
    <name evidence="1" type="primary">ABSGL_13310.1 scaffold 13659</name>
</gene>
<dbReference type="OrthoDB" id="1882547at2759"/>
<accession>A0A168S183</accession>
<dbReference type="STRING" id="4829.A0A168S183"/>
<sequence length="342" mass="38798">MSFRSKSIPVCVLLIVYLAYANFRLTDLSSSIPHQAFASISTTAAEIRHSISPPASLSSITATLSPLLPAPTSSGLLSGIRTPMESPSLVSPKIDPDEKYLTFLTHSGFQNQLIQVENGILLAWYLNRTLILPRALLGQAFGWSYYPKLHLEHLLRDPGTTLDCEEYANEIDRYQIRCPDRDLYAMLPFDTLFDLSWAKQHVKIITREQVDDDWLATTLGIHGHHITSLPPNGTYVDGDSVYYCGATRYDWRIYDTPRKSHRLGKYAQALSIYDLRQRKEKLMHFTSLFGSGRLPIRRPEHYDFLRSLQKSITYHHPAVLEMTDLLVSLLGGHGNFIGIHVR</sequence>
<dbReference type="EMBL" id="LT554760">
    <property type="protein sequence ID" value="SAM07667.1"/>
    <property type="molecule type" value="Genomic_DNA"/>
</dbReference>